<dbReference type="STRING" id="335541.Swol_1526"/>
<reference evidence="2" key="1">
    <citation type="journal article" date="2010" name="Environ. Microbiol.">
        <title>The genome of Syntrophomonas wolfei: new insights into syntrophic metabolism and biohydrogen production.</title>
        <authorList>
            <person name="Sieber J.R."/>
            <person name="Sims D.R."/>
            <person name="Han C."/>
            <person name="Kim E."/>
            <person name="Lykidis A."/>
            <person name="Lapidus A.L."/>
            <person name="McDonnald E."/>
            <person name="Rohlin L."/>
            <person name="Culley D.E."/>
            <person name="Gunsalus R."/>
            <person name="McInerney M.J."/>
        </authorList>
    </citation>
    <scope>NUCLEOTIDE SEQUENCE [LARGE SCALE GENOMIC DNA]</scope>
    <source>
        <strain evidence="2">DSM 2245B / Goettingen</strain>
    </source>
</reference>
<evidence type="ECO:0000313" key="2">
    <source>
        <dbReference type="Proteomes" id="UP000001968"/>
    </source>
</evidence>
<dbReference type="KEGG" id="swo:Swol_1526"/>
<dbReference type="HOGENOM" id="CLU_2526374_0_0_9"/>
<keyword evidence="2" id="KW-1185">Reference proteome</keyword>
<gene>
    <name evidence="1" type="ordered locus">Swol_1526</name>
</gene>
<dbReference type="OrthoDB" id="5405220at2"/>
<name>Q0AWS5_SYNWW</name>
<dbReference type="eggNOG" id="COG0502">
    <property type="taxonomic scope" value="Bacteria"/>
</dbReference>
<protein>
    <submittedName>
        <fullName evidence="1">Uncharacterized protein</fullName>
    </submittedName>
</protein>
<evidence type="ECO:0000313" key="1">
    <source>
        <dbReference type="EMBL" id="ABI68829.1"/>
    </source>
</evidence>
<sequence>MGHIVAIVRLAMGPGVLGNCTHEPNTPGAIAGANLFWAEAGFNPRDTVEKTEASRGFNIKKCQDIFKEAEFPVLQGPSVFFARD</sequence>
<dbReference type="AlphaFoldDB" id="Q0AWS5"/>
<organism evidence="1 2">
    <name type="scientific">Syntrophomonas wolfei subsp. wolfei (strain DSM 2245B / Goettingen)</name>
    <dbReference type="NCBI Taxonomy" id="335541"/>
    <lineage>
        <taxon>Bacteria</taxon>
        <taxon>Bacillati</taxon>
        <taxon>Bacillota</taxon>
        <taxon>Clostridia</taxon>
        <taxon>Eubacteriales</taxon>
        <taxon>Syntrophomonadaceae</taxon>
        <taxon>Syntrophomonas</taxon>
    </lineage>
</organism>
<dbReference type="EMBL" id="CP000448">
    <property type="protein sequence ID" value="ABI68829.1"/>
    <property type="molecule type" value="Genomic_DNA"/>
</dbReference>
<proteinExistence type="predicted"/>
<accession>Q0AWS5</accession>
<dbReference type="RefSeq" id="WP_011640928.1">
    <property type="nucleotide sequence ID" value="NC_008346.1"/>
</dbReference>
<dbReference type="Proteomes" id="UP000001968">
    <property type="component" value="Chromosome"/>
</dbReference>